<accession>A0ACB8DX82</accession>
<dbReference type="EMBL" id="CM023470">
    <property type="protein sequence ID" value="KAH7979127.1"/>
    <property type="molecule type" value="Genomic_DNA"/>
</dbReference>
<name>A0ACB8DX82_DERSI</name>
<evidence type="ECO:0000313" key="2">
    <source>
        <dbReference type="Proteomes" id="UP000821865"/>
    </source>
</evidence>
<protein>
    <submittedName>
        <fullName evidence="1">Uncharacterized protein</fullName>
    </submittedName>
</protein>
<organism evidence="1 2">
    <name type="scientific">Dermacentor silvarum</name>
    <name type="common">Tick</name>
    <dbReference type="NCBI Taxonomy" id="543639"/>
    <lineage>
        <taxon>Eukaryota</taxon>
        <taxon>Metazoa</taxon>
        <taxon>Ecdysozoa</taxon>
        <taxon>Arthropoda</taxon>
        <taxon>Chelicerata</taxon>
        <taxon>Arachnida</taxon>
        <taxon>Acari</taxon>
        <taxon>Parasitiformes</taxon>
        <taxon>Ixodida</taxon>
        <taxon>Ixodoidea</taxon>
        <taxon>Ixodidae</taxon>
        <taxon>Rhipicephalinae</taxon>
        <taxon>Dermacentor</taxon>
    </lineage>
</organism>
<evidence type="ECO:0000313" key="1">
    <source>
        <dbReference type="EMBL" id="KAH7979127.1"/>
    </source>
</evidence>
<sequence>MNRRHPGDAMRKESEDILVMKESLQWLNDWERELNSGVIAKEMFLTPLTAEGLRVSILSTLDLSEYLLTECGFKYALTAKFNQDPLE</sequence>
<dbReference type="Proteomes" id="UP000821865">
    <property type="component" value="Chromosome 1"/>
</dbReference>
<comment type="caution">
    <text evidence="1">The sequence shown here is derived from an EMBL/GenBank/DDBJ whole genome shotgun (WGS) entry which is preliminary data.</text>
</comment>
<proteinExistence type="predicted"/>
<keyword evidence="2" id="KW-1185">Reference proteome</keyword>
<reference evidence="1" key="1">
    <citation type="submission" date="2020-05" db="EMBL/GenBank/DDBJ databases">
        <title>Large-scale comparative analyses of tick genomes elucidate their genetic diversity and vector capacities.</title>
        <authorList>
            <person name="Jia N."/>
            <person name="Wang J."/>
            <person name="Shi W."/>
            <person name="Du L."/>
            <person name="Sun Y."/>
            <person name="Zhan W."/>
            <person name="Jiang J."/>
            <person name="Wang Q."/>
            <person name="Zhang B."/>
            <person name="Ji P."/>
            <person name="Sakyi L.B."/>
            <person name="Cui X."/>
            <person name="Yuan T."/>
            <person name="Jiang B."/>
            <person name="Yang W."/>
            <person name="Lam T.T.-Y."/>
            <person name="Chang Q."/>
            <person name="Ding S."/>
            <person name="Wang X."/>
            <person name="Zhu J."/>
            <person name="Ruan X."/>
            <person name="Zhao L."/>
            <person name="Wei J."/>
            <person name="Que T."/>
            <person name="Du C."/>
            <person name="Cheng J."/>
            <person name="Dai P."/>
            <person name="Han X."/>
            <person name="Huang E."/>
            <person name="Gao Y."/>
            <person name="Liu J."/>
            <person name="Shao H."/>
            <person name="Ye R."/>
            <person name="Li L."/>
            <person name="Wei W."/>
            <person name="Wang X."/>
            <person name="Wang C."/>
            <person name="Yang T."/>
            <person name="Huo Q."/>
            <person name="Li W."/>
            <person name="Guo W."/>
            <person name="Chen H."/>
            <person name="Zhou L."/>
            <person name="Ni X."/>
            <person name="Tian J."/>
            <person name="Zhou Y."/>
            <person name="Sheng Y."/>
            <person name="Liu T."/>
            <person name="Pan Y."/>
            <person name="Xia L."/>
            <person name="Li J."/>
            <person name="Zhao F."/>
            <person name="Cao W."/>
        </authorList>
    </citation>
    <scope>NUCLEOTIDE SEQUENCE</scope>
    <source>
        <strain evidence="1">Dsil-2018</strain>
    </source>
</reference>
<gene>
    <name evidence="1" type="ORF">HPB49_008289</name>
</gene>